<proteinExistence type="predicted"/>
<dbReference type="PANTHER" id="PTHR24121:SF23">
    <property type="entry name" value="NO MECHANORECEPTOR POTENTIAL C, ISOFORM H"/>
    <property type="match status" value="1"/>
</dbReference>
<sequence>MATRELHDLILAFRFDLAEERCRTHPHDVEFRCPRGYTPLHRLVCHRGVACVALAATPPSQSENAFSRREDPILRTARAMLLAADVIGFEGMESSPGRELMGAASLAKDRGNRAMWSPLHLLCQLGAGYEEEGSEDLVRCLLLLDNHHGESGFGGGEDRNGSGEEPNRNHEFGEVTSRRRRFWRARCIASLRDRQGRTPLHLLCERRVPKDDGIVDALLSVDPSLVLSRDRRGHTPLSHLVRCGDDGGAAYHVLRRFVSEAEGVLRPVAPIESNQSEEVTNLEKGESDRKRNSIPSVGHHAPYSRRNLVHSVVRIPATCCPPSLIIRVISNEDSRFVREYDEDGCLPLHVLASNSDKRSAAKIVLDPQQEASMRTTNRSNSETPGTCDQHVYLTDSSRQTTTPSRAAVERSNAFAALLQAYPESASLRNQVGMLPLELASASGTSWDDGIARLVRSHPQALAAIDMDLTSYPQILSLVGNKPTWSGFPMGGERVGLDLMFELVKAKPNLVDCWSVKKNRPANDARGVSAIFKSFRERHKRRGLGKSL</sequence>
<name>A0A7S4JEW4_9STRA</name>
<dbReference type="AlphaFoldDB" id="A0A7S4JEW4"/>
<dbReference type="SUPFAM" id="SSF48403">
    <property type="entry name" value="Ankyrin repeat"/>
    <property type="match status" value="1"/>
</dbReference>
<gene>
    <name evidence="2" type="ORF">OAUR00152_LOCUS27057</name>
</gene>
<evidence type="ECO:0000256" key="1">
    <source>
        <dbReference type="SAM" id="MobiDB-lite"/>
    </source>
</evidence>
<reference evidence="2" key="1">
    <citation type="submission" date="2021-01" db="EMBL/GenBank/DDBJ databases">
        <authorList>
            <person name="Corre E."/>
            <person name="Pelletier E."/>
            <person name="Niang G."/>
            <person name="Scheremetjew M."/>
            <person name="Finn R."/>
            <person name="Kale V."/>
            <person name="Holt S."/>
            <person name="Cochrane G."/>
            <person name="Meng A."/>
            <person name="Brown T."/>
            <person name="Cohen L."/>
        </authorList>
    </citation>
    <scope>NUCLEOTIDE SEQUENCE</scope>
    <source>
        <strain evidence="2">Isolate 1302-5</strain>
    </source>
</reference>
<feature type="region of interest" description="Disordered" evidence="1">
    <location>
        <begin position="152"/>
        <end position="173"/>
    </location>
</feature>
<dbReference type="InterPro" id="IPR036770">
    <property type="entry name" value="Ankyrin_rpt-contain_sf"/>
</dbReference>
<feature type="compositionally biased region" description="Polar residues" evidence="1">
    <location>
        <begin position="394"/>
        <end position="404"/>
    </location>
</feature>
<feature type="compositionally biased region" description="Basic and acidic residues" evidence="1">
    <location>
        <begin position="281"/>
        <end position="291"/>
    </location>
</feature>
<evidence type="ECO:0000313" key="2">
    <source>
        <dbReference type="EMBL" id="CAE2261468.1"/>
    </source>
</evidence>
<accession>A0A7S4JEW4</accession>
<dbReference type="Gene3D" id="1.25.40.20">
    <property type="entry name" value="Ankyrin repeat-containing domain"/>
    <property type="match status" value="1"/>
</dbReference>
<organism evidence="2">
    <name type="scientific">Odontella aurita</name>
    <dbReference type="NCBI Taxonomy" id="265563"/>
    <lineage>
        <taxon>Eukaryota</taxon>
        <taxon>Sar</taxon>
        <taxon>Stramenopiles</taxon>
        <taxon>Ochrophyta</taxon>
        <taxon>Bacillariophyta</taxon>
        <taxon>Mediophyceae</taxon>
        <taxon>Biddulphiophycidae</taxon>
        <taxon>Eupodiscales</taxon>
        <taxon>Odontellaceae</taxon>
        <taxon>Odontella</taxon>
    </lineage>
</organism>
<feature type="compositionally biased region" description="Polar residues" evidence="1">
    <location>
        <begin position="369"/>
        <end position="386"/>
    </location>
</feature>
<feature type="region of interest" description="Disordered" evidence="1">
    <location>
        <begin position="368"/>
        <end position="404"/>
    </location>
</feature>
<protein>
    <submittedName>
        <fullName evidence="2">Uncharacterized protein</fullName>
    </submittedName>
</protein>
<feature type="region of interest" description="Disordered" evidence="1">
    <location>
        <begin position="275"/>
        <end position="301"/>
    </location>
</feature>
<dbReference type="PANTHER" id="PTHR24121">
    <property type="entry name" value="NO MECHANORECEPTOR POTENTIAL C, ISOFORM D-RELATED"/>
    <property type="match status" value="1"/>
</dbReference>
<dbReference type="EMBL" id="HBKQ01039186">
    <property type="protein sequence ID" value="CAE2261468.1"/>
    <property type="molecule type" value="Transcribed_RNA"/>
</dbReference>